<sequence length="743" mass="82789">MSDVKEARIGLEKSRLLVRLRALVAKLLLARSFEEKIVLLNLLPGLVKKYSAFCRSASGFEFLPSEHEYLVKAILALGQGNIVFRMPSLPSDVDRKLPLLLDKLGEIEAFYADIGGVVGYHVKVLELTEGKDSCDDVELEYRRPSFFDIRNDTPSVKNYLVQGVVNMPVMGEIYPIGGAGDRLGLFCDRTKEPLPAAKLLFCGRTLLEGMIRDLEARESLYYKLFGKRIFTPVAILTSEEKNNATHVREIFETQHWFGRPKESFFFFLQPSVPLITDQGGWCMEEPLKLSLKPGGHGVIWKLAKEQGVFDWFRAHGRSKALVRQINNPLAGVDHGLLAFSGFGCSENKLFGFASCGRSVGSAEGMLTLVRSNTPSGIKYAVSNVEYTDFKKRGLDDLPASLNSPYSLYPSNTNILFVDLDAVERAVDINPVPGMLVNMKSKFPFCDEEGDVRICSAGRLESTMQNISDSITTTVAKDFSAKEVAEEEIAKSLGSYLTFNRREKTIAVTKKSYQPGSYDLLETPEGCLYQMVGNAHDLLVNWCEMELPDVADVVDHVEQGPNFLFHYHPALGPLYSTIAQKIRRGRMAQGAELQLEISELEMVDVSIQGSLLVFADSVTGSKDGNGVLQYGAGQAKCVLSNLSVVNRGMVCMANQPWWKNEIARKEALTIILHGDAEFVACDVSLEGNQVIEVPSGERMTAYYEKGELRFHTEPITSDNPLWNFSVDSHHFIRLTRRRLNITAR</sequence>
<name>A0ABS3ASW6_9BACT</name>
<dbReference type="SUPFAM" id="SSF53448">
    <property type="entry name" value="Nucleotide-diphospho-sugar transferases"/>
    <property type="match status" value="1"/>
</dbReference>
<dbReference type="PANTHER" id="PTHR11952">
    <property type="entry name" value="UDP- GLUCOSE PYROPHOSPHORYLASE"/>
    <property type="match status" value="1"/>
</dbReference>
<dbReference type="EMBL" id="JAFITR010000019">
    <property type="protein sequence ID" value="MBN4066728.1"/>
    <property type="molecule type" value="Genomic_DNA"/>
</dbReference>
<dbReference type="InterPro" id="IPR029044">
    <property type="entry name" value="Nucleotide-diphossugar_trans"/>
</dbReference>
<dbReference type="PANTHER" id="PTHR11952:SF14">
    <property type="entry name" value="UTP--GLUCOSE-1-PHOSPHATE URIDYLYLTRANSFERASE 3, CHLOROPLASTIC"/>
    <property type="match status" value="1"/>
</dbReference>
<evidence type="ECO:0000313" key="3">
    <source>
        <dbReference type="Proteomes" id="UP000722121"/>
    </source>
</evidence>
<keyword evidence="2" id="KW-0808">Transferase</keyword>
<gene>
    <name evidence="2" type="ORF">JYU14_01435</name>
</gene>
<protein>
    <submittedName>
        <fullName evidence="2">UTP--glucose-1-phosphate uridylyltransferase</fullName>
    </submittedName>
</protein>
<dbReference type="Proteomes" id="UP000722121">
    <property type="component" value="Unassembled WGS sequence"/>
</dbReference>
<dbReference type="GO" id="GO:0016779">
    <property type="term" value="F:nucleotidyltransferase activity"/>
    <property type="evidence" value="ECO:0007669"/>
    <property type="project" value="UniProtKB-KW"/>
</dbReference>
<keyword evidence="2" id="KW-0548">Nucleotidyltransferase</keyword>
<accession>A0ABS3ASW6</accession>
<organism evidence="2 3">
    <name type="scientific">Simkania negevensis</name>
    <dbReference type="NCBI Taxonomy" id="83561"/>
    <lineage>
        <taxon>Bacteria</taxon>
        <taxon>Pseudomonadati</taxon>
        <taxon>Chlamydiota</taxon>
        <taxon>Chlamydiia</taxon>
        <taxon>Parachlamydiales</taxon>
        <taxon>Simkaniaceae</taxon>
        <taxon>Simkania</taxon>
    </lineage>
</organism>
<comment type="caution">
    <text evidence="2">The sequence shown here is derived from an EMBL/GenBank/DDBJ whole genome shotgun (WGS) entry which is preliminary data.</text>
</comment>
<evidence type="ECO:0000313" key="2">
    <source>
        <dbReference type="EMBL" id="MBN4066728.1"/>
    </source>
</evidence>
<dbReference type="InterPro" id="IPR039741">
    <property type="entry name" value="UDP-sugar_pyrophosphorylase"/>
</dbReference>
<reference evidence="2 3" key="1">
    <citation type="submission" date="2021-02" db="EMBL/GenBank/DDBJ databases">
        <title>Activity-based single-cell genomes from oceanic crustal fluid captures similar information to metagenomic and metatranscriptomic surveys with orders of magnitude less sampling.</title>
        <authorList>
            <person name="D'Angelo T.S."/>
            <person name="Orcutt B.N."/>
        </authorList>
    </citation>
    <scope>NUCLEOTIDE SEQUENCE [LARGE SCALE GENOMIC DNA]</scope>
    <source>
        <strain evidence="2">AH-315-G07</strain>
    </source>
</reference>
<dbReference type="InterPro" id="IPR057388">
    <property type="entry name" value="Hexapep_UGP3_C"/>
</dbReference>
<dbReference type="Pfam" id="PF25441">
    <property type="entry name" value="Hexapep_UGP3_C"/>
    <property type="match status" value="1"/>
</dbReference>
<feature type="domain" description="UGP3-like C-terminal hexapeptide repeats" evidence="1">
    <location>
        <begin position="581"/>
        <end position="733"/>
    </location>
</feature>
<keyword evidence="3" id="KW-1185">Reference proteome</keyword>
<evidence type="ECO:0000259" key="1">
    <source>
        <dbReference type="Pfam" id="PF25441"/>
    </source>
</evidence>
<dbReference type="Gene3D" id="3.90.550.10">
    <property type="entry name" value="Spore Coat Polysaccharide Biosynthesis Protein SpsA, Chain A"/>
    <property type="match status" value="1"/>
</dbReference>
<proteinExistence type="predicted"/>